<accession>A0ABS7HP35</accession>
<comment type="caution">
    <text evidence="2">The sequence shown here is derived from an EMBL/GenBank/DDBJ whole genome shotgun (WGS) entry which is preliminary data.</text>
</comment>
<evidence type="ECO:0000313" key="2">
    <source>
        <dbReference type="EMBL" id="MBW9094716.1"/>
    </source>
</evidence>
<keyword evidence="1" id="KW-0812">Transmembrane</keyword>
<organism evidence="2 3">
    <name type="scientific">Microbacterium jejuense</name>
    <dbReference type="NCBI Taxonomy" id="1263637"/>
    <lineage>
        <taxon>Bacteria</taxon>
        <taxon>Bacillati</taxon>
        <taxon>Actinomycetota</taxon>
        <taxon>Actinomycetes</taxon>
        <taxon>Micrococcales</taxon>
        <taxon>Microbacteriaceae</taxon>
        <taxon>Microbacterium</taxon>
    </lineage>
</organism>
<name>A0ABS7HP35_9MICO</name>
<gene>
    <name evidence="2" type="ORF">JNB62_13560</name>
</gene>
<sequence length="150" mass="15329">MPHPHVLLRPRLAPLVVRLALAAAIIAGLLGMHVMMTPSAHAAHATSAAAPAAVAERSDASHHDAASAVTPNAAADATVPAHELGPRGTSAGWAVACVLALLLTVLVAARPLGWWPTSRRAPVWTAAGRAARCLGPRHPSSLIALCISRT</sequence>
<feature type="transmembrane region" description="Helical" evidence="1">
    <location>
        <begin position="90"/>
        <end position="109"/>
    </location>
</feature>
<protein>
    <submittedName>
        <fullName evidence="2">Uncharacterized protein</fullName>
    </submittedName>
</protein>
<proteinExistence type="predicted"/>
<reference evidence="2 3" key="1">
    <citation type="journal article" date="2021" name="MBio">
        <title>Poor Competitiveness of Bradyrhizobium in Pigeon Pea Root Colonization in Indian Soils.</title>
        <authorList>
            <person name="Chalasani D."/>
            <person name="Basu A."/>
            <person name="Pullabhotla S.V.S.R.N."/>
            <person name="Jorrin B."/>
            <person name="Neal A.L."/>
            <person name="Poole P.S."/>
            <person name="Podile A.R."/>
            <person name="Tkacz A."/>
        </authorList>
    </citation>
    <scope>NUCLEOTIDE SEQUENCE [LARGE SCALE GENOMIC DNA]</scope>
    <source>
        <strain evidence="2 3">HU14</strain>
    </source>
</reference>
<keyword evidence="1" id="KW-0472">Membrane</keyword>
<evidence type="ECO:0000256" key="1">
    <source>
        <dbReference type="SAM" id="Phobius"/>
    </source>
</evidence>
<keyword evidence="3" id="KW-1185">Reference proteome</keyword>
<keyword evidence="1" id="KW-1133">Transmembrane helix</keyword>
<evidence type="ECO:0000313" key="3">
    <source>
        <dbReference type="Proteomes" id="UP001196843"/>
    </source>
</evidence>
<dbReference type="Proteomes" id="UP001196843">
    <property type="component" value="Unassembled WGS sequence"/>
</dbReference>
<dbReference type="EMBL" id="JAEUAW010000010">
    <property type="protein sequence ID" value="MBW9094716.1"/>
    <property type="molecule type" value="Genomic_DNA"/>
</dbReference>
<dbReference type="Pfam" id="PF19650">
    <property type="entry name" value="DUF6153"/>
    <property type="match status" value="1"/>
</dbReference>
<dbReference type="RefSeq" id="WP_220301433.1">
    <property type="nucleotide sequence ID" value="NZ_JAEUAW010000010.1"/>
</dbReference>
<dbReference type="InterPro" id="IPR046151">
    <property type="entry name" value="DUF6153"/>
</dbReference>